<gene>
    <name evidence="4" type="ORF">HRV97_04915</name>
</gene>
<evidence type="ECO:0000259" key="3">
    <source>
        <dbReference type="PROSITE" id="PS50110"/>
    </source>
</evidence>
<comment type="caution">
    <text evidence="4">The sequence shown here is derived from an EMBL/GenBank/DDBJ whole genome shotgun (WGS) entry which is preliminary data.</text>
</comment>
<name>A0ABX2JKX3_9SPHN</name>
<sequence>MLFGRKQRSIARLLVVEDEPLIAFDTERMLREHGYEVIATVDRVADARREIASATEKVDLILADVQLADGSGVEVARAASERSIPVMFVTSACPPEARALAVGFLAKPFLERDLLNAIEAVDAAMAGKATKRLPQGFELYVPIA</sequence>
<dbReference type="Proteomes" id="UP000621447">
    <property type="component" value="Unassembled WGS sequence"/>
</dbReference>
<dbReference type="InterPro" id="IPR011006">
    <property type="entry name" value="CheY-like_superfamily"/>
</dbReference>
<dbReference type="InterPro" id="IPR001789">
    <property type="entry name" value="Sig_transdc_resp-reg_receiver"/>
</dbReference>
<dbReference type="SUPFAM" id="SSF52172">
    <property type="entry name" value="CheY-like"/>
    <property type="match status" value="1"/>
</dbReference>
<dbReference type="PANTHER" id="PTHR44591:SF3">
    <property type="entry name" value="RESPONSE REGULATORY DOMAIN-CONTAINING PROTEIN"/>
    <property type="match status" value="1"/>
</dbReference>
<accession>A0ABX2JKX3</accession>
<dbReference type="SMART" id="SM00448">
    <property type="entry name" value="REC"/>
    <property type="match status" value="1"/>
</dbReference>
<protein>
    <submittedName>
        <fullName evidence="4">Response regulator</fullName>
    </submittedName>
</protein>
<reference evidence="4 5" key="1">
    <citation type="submission" date="2020-06" db="EMBL/GenBank/DDBJ databases">
        <title>Sphingomonas hominis sp. nov., a member of the Sphingomonas, isolated from the hair of a 22-year-old girl.</title>
        <authorList>
            <person name="Zhang D.-F."/>
            <person name="Cui X.-W."/>
        </authorList>
    </citation>
    <scope>NUCLEOTIDE SEQUENCE [LARGE SCALE GENOMIC DNA]</scope>
    <source>
        <strain evidence="4 5">HHU CXW</strain>
    </source>
</reference>
<keyword evidence="1 2" id="KW-0597">Phosphoprotein</keyword>
<dbReference type="RefSeq" id="WP_174192499.1">
    <property type="nucleotide sequence ID" value="NZ_JABULH010000001.1"/>
</dbReference>
<dbReference type="Gene3D" id="3.40.50.2300">
    <property type="match status" value="1"/>
</dbReference>
<feature type="domain" description="Response regulatory" evidence="3">
    <location>
        <begin position="12"/>
        <end position="122"/>
    </location>
</feature>
<dbReference type="PANTHER" id="PTHR44591">
    <property type="entry name" value="STRESS RESPONSE REGULATOR PROTEIN 1"/>
    <property type="match status" value="1"/>
</dbReference>
<keyword evidence="5" id="KW-1185">Reference proteome</keyword>
<evidence type="ECO:0000313" key="4">
    <source>
        <dbReference type="EMBL" id="NTS64495.1"/>
    </source>
</evidence>
<organism evidence="4 5">
    <name type="scientific">Sphingomonas hominis</name>
    <dbReference type="NCBI Taxonomy" id="2741495"/>
    <lineage>
        <taxon>Bacteria</taxon>
        <taxon>Pseudomonadati</taxon>
        <taxon>Pseudomonadota</taxon>
        <taxon>Alphaproteobacteria</taxon>
        <taxon>Sphingomonadales</taxon>
        <taxon>Sphingomonadaceae</taxon>
        <taxon>Sphingomonas</taxon>
    </lineage>
</organism>
<dbReference type="PROSITE" id="PS50110">
    <property type="entry name" value="RESPONSE_REGULATORY"/>
    <property type="match status" value="1"/>
</dbReference>
<dbReference type="Pfam" id="PF00072">
    <property type="entry name" value="Response_reg"/>
    <property type="match status" value="1"/>
</dbReference>
<dbReference type="EMBL" id="JABULH010000001">
    <property type="protein sequence ID" value="NTS64495.1"/>
    <property type="molecule type" value="Genomic_DNA"/>
</dbReference>
<evidence type="ECO:0000313" key="5">
    <source>
        <dbReference type="Proteomes" id="UP000621447"/>
    </source>
</evidence>
<dbReference type="InterPro" id="IPR050595">
    <property type="entry name" value="Bact_response_regulator"/>
</dbReference>
<evidence type="ECO:0000256" key="1">
    <source>
        <dbReference type="ARBA" id="ARBA00022553"/>
    </source>
</evidence>
<feature type="modified residue" description="4-aspartylphosphate" evidence="2">
    <location>
        <position position="64"/>
    </location>
</feature>
<evidence type="ECO:0000256" key="2">
    <source>
        <dbReference type="PROSITE-ProRule" id="PRU00169"/>
    </source>
</evidence>
<proteinExistence type="predicted"/>